<organism evidence="2">
    <name type="scientific">Paenibacillus sp. AN1007</name>
    <dbReference type="NCBI Taxonomy" id="3151385"/>
    <lineage>
        <taxon>Bacteria</taxon>
        <taxon>Bacillati</taxon>
        <taxon>Bacillota</taxon>
        <taxon>Bacilli</taxon>
        <taxon>Bacillales</taxon>
        <taxon>Paenibacillaceae</taxon>
        <taxon>Paenibacillus</taxon>
    </lineage>
</organism>
<accession>A0AAU8N6M7</accession>
<proteinExistence type="predicted"/>
<reference evidence="2" key="1">
    <citation type="submission" date="2024-05" db="EMBL/GenBank/DDBJ databases">
        <title>Draft genome assemblies of 36 bacteria isolated from hibernating arctic ground squirrels.</title>
        <authorList>
            <person name="McKee H."/>
            <person name="Mullen L."/>
            <person name="Drown D.M."/>
            <person name="Duddleston K.N."/>
        </authorList>
    </citation>
    <scope>NUCLEOTIDE SEQUENCE</scope>
    <source>
        <strain evidence="2">AN1007</strain>
    </source>
</reference>
<name>A0AAU8N6M7_9BACL</name>
<feature type="transmembrane region" description="Helical" evidence="1">
    <location>
        <begin position="6"/>
        <end position="22"/>
    </location>
</feature>
<evidence type="ECO:0000256" key="1">
    <source>
        <dbReference type="SAM" id="Phobius"/>
    </source>
</evidence>
<keyword evidence="1" id="KW-0812">Transmembrane</keyword>
<sequence length="55" mass="6374">MFEVIVIALLLIITGLLLHINIKLPARDRVREALDRDLAQRDSHDHNHNSNHNKN</sequence>
<dbReference type="EMBL" id="CP159992">
    <property type="protein sequence ID" value="XCP93047.1"/>
    <property type="molecule type" value="Genomic_DNA"/>
</dbReference>
<evidence type="ECO:0000313" key="2">
    <source>
        <dbReference type="EMBL" id="XCP93047.1"/>
    </source>
</evidence>
<keyword evidence="1" id="KW-1133">Transmembrane helix</keyword>
<gene>
    <name evidence="2" type="ORF">ABXS70_17600</name>
</gene>
<keyword evidence="1" id="KW-0472">Membrane</keyword>
<dbReference type="RefSeq" id="WP_342555017.1">
    <property type="nucleotide sequence ID" value="NZ_CP159992.1"/>
</dbReference>
<protein>
    <submittedName>
        <fullName evidence="2">Uncharacterized protein</fullName>
    </submittedName>
</protein>
<dbReference type="AlphaFoldDB" id="A0AAU8N6M7"/>